<evidence type="ECO:0000313" key="1">
    <source>
        <dbReference type="EMBL" id="TCM82645.1"/>
    </source>
</evidence>
<dbReference type="InterPro" id="IPR027417">
    <property type="entry name" value="P-loop_NTPase"/>
</dbReference>
<keyword evidence="1" id="KW-0808">Transferase</keyword>
<proteinExistence type="predicted"/>
<sequence>MTIVSHSHGYIFLKTRKTAGTSVEKWLSGALRPGDWITTAPENLPLPVGIWDTANTVTRFGRLERGLKRVCRYGLGWPPGPRFREHMEAGAVRAAVGEAIWTGYFSFAIERDPWDRIISLWRWRQHARGAAPDFDGFLDAIEADGTDLATRGYSNMALYTIDGRIAVDRIIRYNDLCGGLARLCSDLALPLSPGELPFRKAGHRDSADSPHALTIAQVARIARICAEEIDLLGWDYRKLYGAPQRP</sequence>
<dbReference type="AlphaFoldDB" id="A0A4R1YT58"/>
<dbReference type="SUPFAM" id="SSF52540">
    <property type="entry name" value="P-loop containing nucleoside triphosphate hydrolases"/>
    <property type="match status" value="1"/>
</dbReference>
<protein>
    <submittedName>
        <fullName evidence="1">Sulfotransferase family protein</fullName>
    </submittedName>
</protein>
<dbReference type="GO" id="GO:0016740">
    <property type="term" value="F:transferase activity"/>
    <property type="evidence" value="ECO:0007669"/>
    <property type="project" value="UniProtKB-KW"/>
</dbReference>
<dbReference type="RefSeq" id="WP_132695470.1">
    <property type="nucleotide sequence ID" value="NZ_SLVM01000015.1"/>
</dbReference>
<comment type="caution">
    <text evidence="1">The sequence shown here is derived from an EMBL/GenBank/DDBJ whole genome shotgun (WGS) entry which is preliminary data.</text>
</comment>
<dbReference type="Gene3D" id="3.40.50.300">
    <property type="entry name" value="P-loop containing nucleotide triphosphate hydrolases"/>
    <property type="match status" value="1"/>
</dbReference>
<gene>
    <name evidence="1" type="ORF">EV216_1158</name>
</gene>
<dbReference type="EMBL" id="SLVM01000015">
    <property type="protein sequence ID" value="TCM82645.1"/>
    <property type="molecule type" value="Genomic_DNA"/>
</dbReference>
<organism evidence="1 2">
    <name type="scientific">Rhodovulum steppense</name>
    <dbReference type="NCBI Taxonomy" id="540251"/>
    <lineage>
        <taxon>Bacteria</taxon>
        <taxon>Pseudomonadati</taxon>
        <taxon>Pseudomonadota</taxon>
        <taxon>Alphaproteobacteria</taxon>
        <taxon>Rhodobacterales</taxon>
        <taxon>Paracoccaceae</taxon>
        <taxon>Rhodovulum</taxon>
    </lineage>
</organism>
<accession>A0A4R1YT58</accession>
<name>A0A4R1YT58_9RHOB</name>
<dbReference type="OrthoDB" id="288532at2"/>
<reference evidence="1 2" key="1">
    <citation type="submission" date="2019-03" db="EMBL/GenBank/DDBJ databases">
        <title>Genomic Encyclopedia of Type Strains, Phase IV (KMG-IV): sequencing the most valuable type-strain genomes for metagenomic binning, comparative biology and taxonomic classification.</title>
        <authorList>
            <person name="Goeker M."/>
        </authorList>
    </citation>
    <scope>NUCLEOTIDE SEQUENCE [LARGE SCALE GENOMIC DNA]</scope>
    <source>
        <strain evidence="1 2">DSM 21153</strain>
    </source>
</reference>
<dbReference type="Proteomes" id="UP000295277">
    <property type="component" value="Unassembled WGS sequence"/>
</dbReference>
<evidence type="ECO:0000313" key="2">
    <source>
        <dbReference type="Proteomes" id="UP000295277"/>
    </source>
</evidence>
<keyword evidence="2" id="KW-1185">Reference proteome</keyword>